<keyword evidence="9 11" id="KW-0472">Membrane</keyword>
<dbReference type="InterPro" id="IPR057425">
    <property type="entry name" value="DUF2921_N"/>
</dbReference>
<evidence type="ECO:0000313" key="15">
    <source>
        <dbReference type="Proteomes" id="UP000244336"/>
    </source>
</evidence>
<keyword evidence="5" id="KW-0808">Transferase</keyword>
<feature type="transmembrane region" description="Helical" evidence="11">
    <location>
        <begin position="727"/>
        <end position="748"/>
    </location>
</feature>
<dbReference type="Pfam" id="PF25333">
    <property type="entry name" value="DUF2921_N"/>
    <property type="match status" value="3"/>
</dbReference>
<dbReference type="GO" id="GO:0061630">
    <property type="term" value="F:ubiquitin protein ligase activity"/>
    <property type="evidence" value="ECO:0007669"/>
    <property type="project" value="UniProtKB-EC"/>
</dbReference>
<dbReference type="PANTHER" id="PTHR33389">
    <property type="entry name" value="FAMILY PROTEIN, PUTATIVE (DUF2921)-RELATED"/>
    <property type="match status" value="1"/>
</dbReference>
<keyword evidence="7" id="KW-0833">Ubl conjugation pathway</keyword>
<comment type="catalytic activity">
    <reaction evidence="1">
        <text>S-ubiquitinyl-[E2 ubiquitin-conjugating enzyme]-L-cysteine + [acceptor protein]-L-lysine = [E2 ubiquitin-conjugating enzyme]-L-cysteine + N(6)-ubiquitinyl-[acceptor protein]-L-lysine.</text>
        <dbReference type="EC" id="2.3.2.27"/>
    </reaction>
</comment>
<evidence type="ECO:0000256" key="9">
    <source>
        <dbReference type="ARBA" id="ARBA00023136"/>
    </source>
</evidence>
<evidence type="ECO:0000259" key="12">
    <source>
        <dbReference type="Pfam" id="PF11145"/>
    </source>
</evidence>
<keyword evidence="15" id="KW-1185">Reference proteome</keyword>
<evidence type="ECO:0000256" key="6">
    <source>
        <dbReference type="ARBA" id="ARBA00022692"/>
    </source>
</evidence>
<dbReference type="Gramene" id="PUZ58311">
    <property type="protein sequence ID" value="PUZ58311"/>
    <property type="gene ID" value="GQ55_5G499000"/>
</dbReference>
<feature type="transmembrane region" description="Helical" evidence="11">
    <location>
        <begin position="600"/>
        <end position="621"/>
    </location>
</feature>
<dbReference type="PANTHER" id="PTHR33389:SF4">
    <property type="entry name" value="PII, URIDYLYLTRANSFERASE (DUF2921)"/>
    <property type="match status" value="1"/>
</dbReference>
<evidence type="ECO:0000256" key="8">
    <source>
        <dbReference type="ARBA" id="ARBA00022989"/>
    </source>
</evidence>
<evidence type="ECO:0000256" key="5">
    <source>
        <dbReference type="ARBA" id="ARBA00022679"/>
    </source>
</evidence>
<evidence type="ECO:0000256" key="10">
    <source>
        <dbReference type="SAM" id="MobiDB-lite"/>
    </source>
</evidence>
<dbReference type="GO" id="GO:0012505">
    <property type="term" value="C:endomembrane system"/>
    <property type="evidence" value="ECO:0007669"/>
    <property type="project" value="UniProtKB-SubCell"/>
</dbReference>
<dbReference type="STRING" id="1504633.A0A2T7DRW3"/>
<evidence type="ECO:0000256" key="1">
    <source>
        <dbReference type="ARBA" id="ARBA00000900"/>
    </source>
</evidence>
<evidence type="ECO:0000259" key="13">
    <source>
        <dbReference type="Pfam" id="PF25333"/>
    </source>
</evidence>
<dbReference type="Proteomes" id="UP000244336">
    <property type="component" value="Chromosome 5"/>
</dbReference>
<evidence type="ECO:0000256" key="2">
    <source>
        <dbReference type="ARBA" id="ARBA00004127"/>
    </source>
</evidence>
<accession>A0A2T7DRW3</accession>
<sequence>MGQYVSPEVKVWPGSTELKILFEGVYTENDDGESVLCMVGNALLPRRGGDAGNPWDWAKNTDRDNFQPPVTKDDNILLVLRYPTTLALTTRAVRGELTSTSGKSDAAYFDAVHLLSQLGAYSNYKFGSEKLVNKACTPHPYRDDILGGGRGLYKGNSFCGILDRFTSEDLLTVVPNWRCNATDATCRRLGPFETDKAVDATDGAFTDVSIVMQDVRCEPRNAPDGESSARVSAVFRAVPPWEHKYTAGKRSGLSGMTLSAEGVWRASAGQLCMVGCLGVGDKACHSRVCLYVQTTFTATRRSITVGQITRIDGGGGVAHFPLTIKRTVHPTELWNRFGVSGGAPLSMAYNYTKVKQAGEFLRRSEPFDFGTVLAKSLLSYPRVAAADAMGLSNLADDLTLHVPAVPDPFPRERFERPFFQLEVLSLGSLVGRNSLAAQSTPFSGMPGERGMGRASSASSSQPESSSTSSQPAEASLLNVSAELSLSGEPYANVSSLFLEGVYNPVNGRMYLIGCRSIHASRQAFSTLKGVEDGMDCSIEMRVEYPPTTARWLINPTAKVHIASTRDAGDPLRFNTTALQTLPILYREQRQDILSRRSVEGILRIATLAAAIAAEFSQLMYIKANTDVMPYVSLVMLGVQAVGYSVPLITGAEALFARIAAGSDGAVPPSYEVDKSTLYWTIDCIVKILILAAFLLTLRLAQKVWRSRIRLLTRSPLEPGRVPSDRKVLLYSSGAHLVGFTVILLAHYVSVYSRPVRDEGSYMDARGRTHALREWAVTLEEYIGMAQDFFLLPQVIGNVVWRINCKPLKKSYYAGVTAVRLLPHLYDYIKAPAINPYFAEEYEFVNTSLDFYSRFGDVAIPLVAVALAAAVYVQQRWNYKIISKTVKTQQKKLQHLGSRVYERLPSMSSANFEAELVSGVNEGVGLRRDTSLS</sequence>
<evidence type="ECO:0000256" key="3">
    <source>
        <dbReference type="ARBA" id="ARBA00004906"/>
    </source>
</evidence>
<name>A0A2T7DRW3_9POAL</name>
<organism evidence="14 15">
    <name type="scientific">Panicum hallii var. hallii</name>
    <dbReference type="NCBI Taxonomy" id="1504633"/>
    <lineage>
        <taxon>Eukaryota</taxon>
        <taxon>Viridiplantae</taxon>
        <taxon>Streptophyta</taxon>
        <taxon>Embryophyta</taxon>
        <taxon>Tracheophyta</taxon>
        <taxon>Spermatophyta</taxon>
        <taxon>Magnoliopsida</taxon>
        <taxon>Liliopsida</taxon>
        <taxon>Poales</taxon>
        <taxon>Poaceae</taxon>
        <taxon>PACMAD clade</taxon>
        <taxon>Panicoideae</taxon>
        <taxon>Panicodae</taxon>
        <taxon>Paniceae</taxon>
        <taxon>Panicinae</taxon>
        <taxon>Panicum</taxon>
        <taxon>Panicum sect. Panicum</taxon>
    </lineage>
</organism>
<dbReference type="EMBL" id="CM009753">
    <property type="protein sequence ID" value="PUZ58311.1"/>
    <property type="molecule type" value="Genomic_DNA"/>
</dbReference>
<dbReference type="AlphaFoldDB" id="A0A2T7DRW3"/>
<evidence type="ECO:0000313" key="14">
    <source>
        <dbReference type="EMBL" id="PUZ58311.1"/>
    </source>
</evidence>
<keyword evidence="6 11" id="KW-0812">Transmembrane</keyword>
<feature type="transmembrane region" description="Helical" evidence="11">
    <location>
        <begin position="850"/>
        <end position="872"/>
    </location>
</feature>
<proteinExistence type="predicted"/>
<feature type="compositionally biased region" description="Low complexity" evidence="10">
    <location>
        <begin position="454"/>
        <end position="473"/>
    </location>
</feature>
<dbReference type="Pfam" id="PF11145">
    <property type="entry name" value="DUF2921"/>
    <property type="match status" value="1"/>
</dbReference>
<comment type="pathway">
    <text evidence="3">Protein modification; protein ubiquitination.</text>
</comment>
<feature type="domain" description="DUF2921" evidence="13">
    <location>
        <begin position="132"/>
        <end position="321"/>
    </location>
</feature>
<feature type="region of interest" description="Disordered" evidence="10">
    <location>
        <begin position="440"/>
        <end position="473"/>
    </location>
</feature>
<feature type="transmembrane region" description="Helical" evidence="11">
    <location>
        <begin position="633"/>
        <end position="656"/>
    </location>
</feature>
<feature type="transmembrane region" description="Helical" evidence="11">
    <location>
        <begin position="676"/>
        <end position="700"/>
    </location>
</feature>
<comment type="subcellular location">
    <subcellularLocation>
        <location evidence="2">Endomembrane system</location>
        <topology evidence="2">Multi-pass membrane protein</topology>
    </subcellularLocation>
</comment>
<feature type="domain" description="SWEET-like" evidence="12">
    <location>
        <begin position="588"/>
        <end position="883"/>
    </location>
</feature>
<dbReference type="InterPro" id="IPR021319">
    <property type="entry name" value="DUF2921"/>
</dbReference>
<feature type="domain" description="DUF2921" evidence="13">
    <location>
        <begin position="363"/>
        <end position="575"/>
    </location>
</feature>
<feature type="domain" description="DUF2921" evidence="13">
    <location>
        <begin position="6"/>
        <end position="113"/>
    </location>
</feature>
<dbReference type="EC" id="2.3.2.27" evidence="4"/>
<gene>
    <name evidence="14" type="ORF">GQ55_5G499000</name>
</gene>
<evidence type="ECO:0000256" key="11">
    <source>
        <dbReference type="SAM" id="Phobius"/>
    </source>
</evidence>
<evidence type="ECO:0000256" key="7">
    <source>
        <dbReference type="ARBA" id="ARBA00022786"/>
    </source>
</evidence>
<dbReference type="OrthoDB" id="618601at2759"/>
<keyword evidence="8 11" id="KW-1133">Transmembrane helix</keyword>
<protein>
    <recommendedName>
        <fullName evidence="4">RING-type E3 ubiquitin transferase</fullName>
        <ecNumber evidence="4">2.3.2.27</ecNumber>
    </recommendedName>
</protein>
<evidence type="ECO:0000256" key="4">
    <source>
        <dbReference type="ARBA" id="ARBA00012483"/>
    </source>
</evidence>
<reference evidence="14 15" key="1">
    <citation type="submission" date="2018-04" db="EMBL/GenBank/DDBJ databases">
        <title>WGS assembly of Panicum hallii var. hallii HAL2.</title>
        <authorList>
            <person name="Lovell J."/>
            <person name="Jenkins J."/>
            <person name="Lowry D."/>
            <person name="Mamidi S."/>
            <person name="Sreedasyam A."/>
            <person name="Weng X."/>
            <person name="Barry K."/>
            <person name="Bonette J."/>
            <person name="Campitelli B."/>
            <person name="Daum C."/>
            <person name="Gordon S."/>
            <person name="Gould B."/>
            <person name="Lipzen A."/>
            <person name="MacQueen A."/>
            <person name="Palacio-Mejia J."/>
            <person name="Plott C."/>
            <person name="Shakirov E."/>
            <person name="Shu S."/>
            <person name="Yoshinaga Y."/>
            <person name="Zane M."/>
            <person name="Rokhsar D."/>
            <person name="Grimwood J."/>
            <person name="Schmutz J."/>
            <person name="Juenger T."/>
        </authorList>
    </citation>
    <scope>NUCLEOTIDE SEQUENCE [LARGE SCALE GENOMIC DNA]</scope>
    <source>
        <strain evidence="15">cv. HAL2</strain>
    </source>
</reference>